<protein>
    <submittedName>
        <fullName evidence="8">DNA internalization-related competence protein ComEC/Rec2</fullName>
    </submittedName>
</protein>
<keyword evidence="4 6" id="KW-1133">Transmembrane helix</keyword>
<dbReference type="OrthoDB" id="9761531at2"/>
<feature type="transmembrane region" description="Helical" evidence="6">
    <location>
        <begin position="217"/>
        <end position="236"/>
    </location>
</feature>
<feature type="transmembrane region" description="Helical" evidence="6">
    <location>
        <begin position="291"/>
        <end position="308"/>
    </location>
</feature>
<dbReference type="SMART" id="SM00849">
    <property type="entry name" value="Lactamase_B"/>
    <property type="match status" value="1"/>
</dbReference>
<dbReference type="CDD" id="cd07731">
    <property type="entry name" value="ComA-like_MBL-fold"/>
    <property type="match status" value="1"/>
</dbReference>
<dbReference type="PANTHER" id="PTHR30619:SF7">
    <property type="entry name" value="BETA-LACTAMASE DOMAIN PROTEIN"/>
    <property type="match status" value="1"/>
</dbReference>
<keyword evidence="2" id="KW-1003">Cell membrane</keyword>
<dbReference type="NCBIfam" id="TIGR00360">
    <property type="entry name" value="ComEC_N-term"/>
    <property type="match status" value="1"/>
</dbReference>
<evidence type="ECO:0000256" key="1">
    <source>
        <dbReference type="ARBA" id="ARBA00004651"/>
    </source>
</evidence>
<dbReference type="Proteomes" id="UP000297975">
    <property type="component" value="Unassembled WGS sequence"/>
</dbReference>
<comment type="subcellular location">
    <subcellularLocation>
        <location evidence="1">Cell membrane</location>
        <topology evidence="1">Multi-pass membrane protein</topology>
    </subcellularLocation>
</comment>
<dbReference type="NCBIfam" id="TIGR00361">
    <property type="entry name" value="ComEC_Rec2"/>
    <property type="match status" value="1"/>
</dbReference>
<keyword evidence="3 6" id="KW-0812">Transmembrane</keyword>
<evidence type="ECO:0000256" key="5">
    <source>
        <dbReference type="ARBA" id="ARBA00023136"/>
    </source>
</evidence>
<feature type="transmembrane region" description="Helical" evidence="6">
    <location>
        <begin position="402"/>
        <end position="422"/>
    </location>
</feature>
<evidence type="ECO:0000313" key="9">
    <source>
        <dbReference type="Proteomes" id="UP000297975"/>
    </source>
</evidence>
<feature type="transmembrane region" description="Helical" evidence="6">
    <location>
        <begin position="374"/>
        <end position="395"/>
    </location>
</feature>
<dbReference type="RefSeq" id="WP_134338327.1">
    <property type="nucleotide sequence ID" value="NZ_SOPW01000001.1"/>
</dbReference>
<dbReference type="InterPro" id="IPR001279">
    <property type="entry name" value="Metallo-B-lactamas"/>
</dbReference>
<evidence type="ECO:0000313" key="8">
    <source>
        <dbReference type="EMBL" id="TFB24865.1"/>
    </source>
</evidence>
<name>A0A4Y8IWR5_9BACI</name>
<proteinExistence type="predicted"/>
<organism evidence="8 9">
    <name type="scientific">Filobacillus milosensis</name>
    <dbReference type="NCBI Taxonomy" id="94137"/>
    <lineage>
        <taxon>Bacteria</taxon>
        <taxon>Bacillati</taxon>
        <taxon>Bacillota</taxon>
        <taxon>Bacilli</taxon>
        <taxon>Bacillales</taxon>
        <taxon>Bacillaceae</taxon>
        <taxon>Filobacillus</taxon>
    </lineage>
</organism>
<evidence type="ECO:0000259" key="7">
    <source>
        <dbReference type="SMART" id="SM00849"/>
    </source>
</evidence>
<dbReference type="Pfam" id="PF13567">
    <property type="entry name" value="DUF4131"/>
    <property type="match status" value="1"/>
</dbReference>
<feature type="transmembrane region" description="Helical" evidence="6">
    <location>
        <begin position="460"/>
        <end position="478"/>
    </location>
</feature>
<dbReference type="InterPro" id="IPR036866">
    <property type="entry name" value="RibonucZ/Hydroxyglut_hydro"/>
</dbReference>
<gene>
    <name evidence="8" type="ORF">E3U55_00290</name>
</gene>
<dbReference type="InterPro" id="IPR025405">
    <property type="entry name" value="DUF4131"/>
</dbReference>
<dbReference type="InterPro" id="IPR035681">
    <property type="entry name" value="ComA-like_MBL"/>
</dbReference>
<dbReference type="Gene3D" id="3.60.15.10">
    <property type="entry name" value="Ribonuclease Z/Hydroxyacylglutathione hydrolase-like"/>
    <property type="match status" value="1"/>
</dbReference>
<dbReference type="PANTHER" id="PTHR30619">
    <property type="entry name" value="DNA INTERNALIZATION/COMPETENCE PROTEIN COMEC/REC2"/>
    <property type="match status" value="1"/>
</dbReference>
<evidence type="ECO:0000256" key="6">
    <source>
        <dbReference type="SAM" id="Phobius"/>
    </source>
</evidence>
<feature type="transmembrane region" description="Helical" evidence="6">
    <location>
        <begin position="245"/>
        <end position="261"/>
    </location>
</feature>
<comment type="caution">
    <text evidence="8">The sequence shown here is derived from an EMBL/GenBank/DDBJ whole genome shotgun (WGS) entry which is preliminary data.</text>
</comment>
<dbReference type="SUPFAM" id="SSF56281">
    <property type="entry name" value="Metallo-hydrolase/oxidoreductase"/>
    <property type="match status" value="1"/>
</dbReference>
<feature type="transmembrane region" description="Helical" evidence="6">
    <location>
        <begin position="434"/>
        <end position="453"/>
    </location>
</feature>
<feature type="transmembrane region" description="Helical" evidence="6">
    <location>
        <begin position="6"/>
        <end position="33"/>
    </location>
</feature>
<evidence type="ECO:0000256" key="3">
    <source>
        <dbReference type="ARBA" id="ARBA00022692"/>
    </source>
</evidence>
<feature type="transmembrane region" description="Helical" evidence="6">
    <location>
        <begin position="344"/>
        <end position="362"/>
    </location>
</feature>
<reference evidence="8 9" key="1">
    <citation type="submission" date="2019-03" db="EMBL/GenBank/DDBJ databases">
        <authorList>
            <person name="He R.-H."/>
        </authorList>
    </citation>
    <scope>NUCLEOTIDE SEQUENCE [LARGE SCALE GENOMIC DNA]</scope>
    <source>
        <strain evidence="9">SH 714</strain>
    </source>
</reference>
<keyword evidence="5 6" id="KW-0472">Membrane</keyword>
<accession>A0A4Y8IWR5</accession>
<sequence length="736" mass="85086">MKSHWYLISLSLILGYLPKVIGFLSFIIFLILFRRKIIKNRLLLVLSSLTFFLPGYIIPSTFETPDIENDFITGWIEIQTHPEIKNDSIRFIGEYQGQRIYFYADSPKSPLKQGAQCYVEAEIQQPKQPTNPGSFDYRKYLASLGVSWVSYDNSFSKCANPSYLSHLYDWRDHLMSITESKFSEATVVWIKALIFGDRSDIEPELIDTFEYWGLSHLLAISGLHVGMFLSVIYFLLMKVCRLTKEQSKCIIIMIIPFYIIISGSQPPVIRAGLMAICLIVFSMFKKNTTDTIDIISIVMICMLLYNPFLLHQMAFQFSFAVTFALILSKNLLFKDHWIMISIKVSLISQLVLLPLQFYYFYYTNVMSFLFNLIYVPYFTLIAMPLLLLLMLSLVLPQPVRHVLEFLFNFINTFFIQLLQMVGEPMRSIWVIGKPHLMVVLLYFIFFILMMLFWEKGQLKKAALLGIIIIMVCYGETAIKHFTPEYSVTMLDVGQAESIIIELPYRQGIFMVDAGEEMNGEEETNYNFNHVIKPYLWSKGITEIDSLWISHFDRDHSGAMEQVIKQFEPKQLYTAPIERYYKYPGLDHIIVHEGTIVNYGDITFNVLSPTKSNKHTDANDQSIVFLLQYKQHKMLFTGDISKEVEQELVSKNSIGDIDVLKIAHHGSQTSTSKLWLQKAKPEAAIVSVGENNFYGHPHPIVIQRLKDFGINVYRSDQLGAVTLKYKDGQSTFYHYNP</sequence>
<feature type="transmembrane region" description="Helical" evidence="6">
    <location>
        <begin position="314"/>
        <end position="332"/>
    </location>
</feature>
<dbReference type="GO" id="GO:0005886">
    <property type="term" value="C:plasma membrane"/>
    <property type="evidence" value="ECO:0007669"/>
    <property type="project" value="UniProtKB-SubCell"/>
</dbReference>
<dbReference type="Pfam" id="PF00753">
    <property type="entry name" value="Lactamase_B"/>
    <property type="match status" value="1"/>
</dbReference>
<dbReference type="Pfam" id="PF03772">
    <property type="entry name" value="Competence"/>
    <property type="match status" value="1"/>
</dbReference>
<feature type="domain" description="Metallo-beta-lactamase" evidence="7">
    <location>
        <begin position="494"/>
        <end position="689"/>
    </location>
</feature>
<feature type="transmembrane region" description="Helical" evidence="6">
    <location>
        <begin position="267"/>
        <end position="284"/>
    </location>
</feature>
<evidence type="ECO:0000256" key="4">
    <source>
        <dbReference type="ARBA" id="ARBA00022989"/>
    </source>
</evidence>
<keyword evidence="9" id="KW-1185">Reference proteome</keyword>
<feature type="transmembrane region" description="Helical" evidence="6">
    <location>
        <begin position="42"/>
        <end position="59"/>
    </location>
</feature>
<dbReference type="EMBL" id="SOPW01000001">
    <property type="protein sequence ID" value="TFB24865.1"/>
    <property type="molecule type" value="Genomic_DNA"/>
</dbReference>
<dbReference type="InterPro" id="IPR004797">
    <property type="entry name" value="Competence_ComEC/Rec2"/>
</dbReference>
<evidence type="ECO:0000256" key="2">
    <source>
        <dbReference type="ARBA" id="ARBA00022475"/>
    </source>
</evidence>
<dbReference type="InterPro" id="IPR052159">
    <property type="entry name" value="Competence_DNA_uptake"/>
</dbReference>
<dbReference type="InterPro" id="IPR004477">
    <property type="entry name" value="ComEC_N"/>
</dbReference>
<dbReference type="GO" id="GO:0030420">
    <property type="term" value="P:establishment of competence for transformation"/>
    <property type="evidence" value="ECO:0007669"/>
    <property type="project" value="InterPro"/>
</dbReference>
<dbReference type="AlphaFoldDB" id="A0A4Y8IWR5"/>